<sequence>MDTPAYPFRGLGLDTSRNYYPVADILRTLDAMSWVKASIFQLCRCDH</sequence>
<dbReference type="InterPro" id="IPR025705">
    <property type="entry name" value="Beta_hexosaminidase_sua/sub"/>
</dbReference>
<dbReference type="Gene3D" id="3.20.20.80">
    <property type="entry name" value="Glycosidases"/>
    <property type="match status" value="1"/>
</dbReference>
<dbReference type="STRING" id="180088.A0A1J8QEB3"/>
<comment type="caution">
    <text evidence="6">The sequence shown here is derived from an EMBL/GenBank/DDBJ whole genome shotgun (WGS) entry which is preliminary data.</text>
</comment>
<dbReference type="GO" id="GO:0004563">
    <property type="term" value="F:beta-N-acetylhexosaminidase activity"/>
    <property type="evidence" value="ECO:0007669"/>
    <property type="project" value="UniProtKB-EC"/>
</dbReference>
<evidence type="ECO:0000256" key="3">
    <source>
        <dbReference type="ARBA" id="ARBA00012663"/>
    </source>
</evidence>
<comment type="catalytic activity">
    <reaction evidence="1">
        <text>Hydrolysis of terminal non-reducing N-acetyl-D-hexosamine residues in N-acetyl-beta-D-hexosaminides.</text>
        <dbReference type="EC" id="3.2.1.52"/>
    </reaction>
</comment>
<dbReference type="InterPro" id="IPR017853">
    <property type="entry name" value="GH"/>
</dbReference>
<reference evidence="6 7" key="1">
    <citation type="submission" date="2016-03" db="EMBL/GenBank/DDBJ databases">
        <title>Comparative genomics of the ectomycorrhizal sister species Rhizopogon vinicolor and Rhizopogon vesiculosus (Basidiomycota: Boletales) reveals a divergence of the mating type B locus.</title>
        <authorList>
            <person name="Mujic A.B."/>
            <person name="Kuo A."/>
            <person name="Tritt A."/>
            <person name="Lipzen A."/>
            <person name="Chen C."/>
            <person name="Johnson J."/>
            <person name="Sharma A."/>
            <person name="Barry K."/>
            <person name="Grigoriev I.V."/>
            <person name="Spatafora J.W."/>
        </authorList>
    </citation>
    <scope>NUCLEOTIDE SEQUENCE [LARGE SCALE GENOMIC DNA]</scope>
    <source>
        <strain evidence="6 7">AM-OR11-056</strain>
    </source>
</reference>
<name>A0A1J8QEB3_9AGAM</name>
<dbReference type="EC" id="3.2.1.52" evidence="3"/>
<evidence type="ECO:0000256" key="1">
    <source>
        <dbReference type="ARBA" id="ARBA00001231"/>
    </source>
</evidence>
<evidence type="ECO:0000259" key="5">
    <source>
        <dbReference type="Pfam" id="PF00728"/>
    </source>
</evidence>
<feature type="domain" description="Glycoside hydrolase family 20 catalytic" evidence="5">
    <location>
        <begin position="6"/>
        <end position="42"/>
    </location>
</feature>
<keyword evidence="7" id="KW-1185">Reference proteome</keyword>
<evidence type="ECO:0000256" key="4">
    <source>
        <dbReference type="ARBA" id="ARBA00022801"/>
    </source>
</evidence>
<accession>A0A1J8QEB3</accession>
<evidence type="ECO:0000313" key="7">
    <source>
        <dbReference type="Proteomes" id="UP000183567"/>
    </source>
</evidence>
<comment type="similarity">
    <text evidence="2">Belongs to the glycosyl hydrolase 20 family.</text>
</comment>
<gene>
    <name evidence="6" type="ORF">AZE42_11613</name>
</gene>
<dbReference type="Pfam" id="PF00728">
    <property type="entry name" value="Glyco_hydro_20"/>
    <property type="match status" value="1"/>
</dbReference>
<dbReference type="GO" id="GO:0005975">
    <property type="term" value="P:carbohydrate metabolic process"/>
    <property type="evidence" value="ECO:0007669"/>
    <property type="project" value="InterPro"/>
</dbReference>
<evidence type="ECO:0000256" key="2">
    <source>
        <dbReference type="ARBA" id="ARBA00006285"/>
    </source>
</evidence>
<dbReference type="Proteomes" id="UP000183567">
    <property type="component" value="Unassembled WGS sequence"/>
</dbReference>
<dbReference type="GO" id="GO:0016020">
    <property type="term" value="C:membrane"/>
    <property type="evidence" value="ECO:0007669"/>
    <property type="project" value="TreeGrafter"/>
</dbReference>
<dbReference type="SUPFAM" id="SSF51445">
    <property type="entry name" value="(Trans)glycosidases"/>
    <property type="match status" value="1"/>
</dbReference>
<organism evidence="6 7">
    <name type="scientific">Rhizopogon vesiculosus</name>
    <dbReference type="NCBI Taxonomy" id="180088"/>
    <lineage>
        <taxon>Eukaryota</taxon>
        <taxon>Fungi</taxon>
        <taxon>Dikarya</taxon>
        <taxon>Basidiomycota</taxon>
        <taxon>Agaricomycotina</taxon>
        <taxon>Agaricomycetes</taxon>
        <taxon>Agaricomycetidae</taxon>
        <taxon>Boletales</taxon>
        <taxon>Suillineae</taxon>
        <taxon>Rhizopogonaceae</taxon>
        <taxon>Rhizopogon</taxon>
    </lineage>
</organism>
<evidence type="ECO:0000313" key="6">
    <source>
        <dbReference type="EMBL" id="OJA10092.1"/>
    </source>
</evidence>
<dbReference type="AlphaFoldDB" id="A0A1J8QEB3"/>
<dbReference type="EMBL" id="LVVM01005615">
    <property type="protein sequence ID" value="OJA10092.1"/>
    <property type="molecule type" value="Genomic_DNA"/>
</dbReference>
<dbReference type="PANTHER" id="PTHR22600">
    <property type="entry name" value="BETA-HEXOSAMINIDASE"/>
    <property type="match status" value="1"/>
</dbReference>
<protein>
    <recommendedName>
        <fullName evidence="3">beta-N-acetylhexosaminidase</fullName>
        <ecNumber evidence="3">3.2.1.52</ecNumber>
    </recommendedName>
</protein>
<proteinExistence type="inferred from homology"/>
<dbReference type="InterPro" id="IPR015883">
    <property type="entry name" value="Glyco_hydro_20_cat"/>
</dbReference>
<dbReference type="OrthoDB" id="428480at2759"/>
<dbReference type="GO" id="GO:0030203">
    <property type="term" value="P:glycosaminoglycan metabolic process"/>
    <property type="evidence" value="ECO:0007669"/>
    <property type="project" value="TreeGrafter"/>
</dbReference>
<dbReference type="PANTHER" id="PTHR22600:SF53">
    <property type="entry name" value="BETA-HEXOSAMINIDASE"/>
    <property type="match status" value="1"/>
</dbReference>
<keyword evidence="4" id="KW-0378">Hydrolase</keyword>